<accession>A0ABW5TFC9</accession>
<proteinExistence type="predicted"/>
<evidence type="ECO:0000313" key="2">
    <source>
        <dbReference type="Proteomes" id="UP001597476"/>
    </source>
</evidence>
<dbReference type="EMBL" id="JBHULY010000039">
    <property type="protein sequence ID" value="MFD2727757.1"/>
    <property type="molecule type" value="Genomic_DNA"/>
</dbReference>
<reference evidence="2" key="1">
    <citation type="journal article" date="2019" name="Int. J. Syst. Evol. Microbiol.">
        <title>The Global Catalogue of Microorganisms (GCM) 10K type strain sequencing project: providing services to taxonomists for standard genome sequencing and annotation.</title>
        <authorList>
            <consortium name="The Broad Institute Genomics Platform"/>
            <consortium name="The Broad Institute Genome Sequencing Center for Infectious Disease"/>
            <person name="Wu L."/>
            <person name="Ma J."/>
        </authorList>
    </citation>
    <scope>NUCLEOTIDE SEQUENCE [LARGE SCALE GENOMIC DNA]</scope>
    <source>
        <strain evidence="2">KCTC 42398</strain>
    </source>
</reference>
<dbReference type="Proteomes" id="UP001597476">
    <property type="component" value="Unassembled WGS sequence"/>
</dbReference>
<sequence>MQNLYHKIGFGISFFILFNLTAQEKTMLIPDNSDLITVQKKDGNPEDLSVENAKSKYGVINENVSFGLSLGYNISTETIQTAQISPIDNTLIVDEAQKGSFVLSTVISVPLLYKEKTFRYLDKDGQEIGQLHTTSGLSLIGIVNLVTLSEAQTGSIFNQKISGGLGISYNFDRNVAIGLAYELISYRKPKDFLLNLKDSEIMENGTSISSIDTSDNTYYFDRYAGTLSLKLIYKLTKK</sequence>
<comment type="caution">
    <text evidence="1">The sequence shown here is derived from an EMBL/GenBank/DDBJ whole genome shotgun (WGS) entry which is preliminary data.</text>
</comment>
<protein>
    <recommendedName>
        <fullName evidence="3">Outer membrane protein beta-barrel domain-containing protein</fullName>
    </recommendedName>
</protein>
<dbReference type="RefSeq" id="WP_380293928.1">
    <property type="nucleotide sequence ID" value="NZ_JBHULY010000039.1"/>
</dbReference>
<keyword evidence="2" id="KW-1185">Reference proteome</keyword>
<organism evidence="1 2">
    <name type="scientific">Hyunsoonleella rubra</name>
    <dbReference type="NCBI Taxonomy" id="1737062"/>
    <lineage>
        <taxon>Bacteria</taxon>
        <taxon>Pseudomonadati</taxon>
        <taxon>Bacteroidota</taxon>
        <taxon>Flavobacteriia</taxon>
        <taxon>Flavobacteriales</taxon>
        <taxon>Flavobacteriaceae</taxon>
    </lineage>
</organism>
<evidence type="ECO:0000313" key="1">
    <source>
        <dbReference type="EMBL" id="MFD2727757.1"/>
    </source>
</evidence>
<name>A0ABW5TFC9_9FLAO</name>
<evidence type="ECO:0008006" key="3">
    <source>
        <dbReference type="Google" id="ProtNLM"/>
    </source>
</evidence>
<gene>
    <name evidence="1" type="ORF">ACFSR8_16155</name>
</gene>